<keyword evidence="2" id="KW-1185">Reference proteome</keyword>
<protein>
    <recommendedName>
        <fullName evidence="3">F-box domain-containing protein</fullName>
    </recommendedName>
</protein>
<organism evidence="1 2">
    <name type="scientific">Dichomitus squalens</name>
    <dbReference type="NCBI Taxonomy" id="114155"/>
    <lineage>
        <taxon>Eukaryota</taxon>
        <taxon>Fungi</taxon>
        <taxon>Dikarya</taxon>
        <taxon>Basidiomycota</taxon>
        <taxon>Agaricomycotina</taxon>
        <taxon>Agaricomycetes</taxon>
        <taxon>Polyporales</taxon>
        <taxon>Polyporaceae</taxon>
        <taxon>Dichomitus</taxon>
    </lineage>
</organism>
<accession>A0A4Q9PNS1</accession>
<sequence>MSYHMEAKLESDAHGPRLPSDILHLILDAIAEWGGSQAKRTLLTCAQTSSFLLRRAQAHLYNDISLSRRRQCALFSRTIDSSPHIAVLVNRVRFSEISASWADYPLPPHVVGRLTSLRRAAFRASVRGLDSGDETAQIKSTSSTTIAFVKLFAVVSPALKHLELDIFIFKSFAELARLVWSFPGVETLALRGCSWVDRGLVALPDENMYPGCCRNLSSVTLHFLPPFSLSLPVWGAGVRELDLQAFTAQPCSDYYEGLANFTSLEHLRLAFYQEDIRWIAIALRHVRSGRVLSLSFRHRALDQHRAKTLEQLEDLRLDEILRQPIFRNIVQVSWTVVCKEIDDPAAWKKEIAARLPGLVQRKILWYSVHQESRNR</sequence>
<evidence type="ECO:0008006" key="3">
    <source>
        <dbReference type="Google" id="ProtNLM"/>
    </source>
</evidence>
<dbReference type="AlphaFoldDB" id="A0A4Q9PNS1"/>
<proteinExistence type="predicted"/>
<name>A0A4Q9PNS1_9APHY</name>
<dbReference type="Gene3D" id="3.80.10.10">
    <property type="entry name" value="Ribonuclease Inhibitor"/>
    <property type="match status" value="1"/>
</dbReference>
<dbReference type="InterPro" id="IPR032675">
    <property type="entry name" value="LRR_dom_sf"/>
</dbReference>
<gene>
    <name evidence="1" type="ORF">BD310DRAFT_883497</name>
</gene>
<reference evidence="1 2" key="1">
    <citation type="submission" date="2019-01" db="EMBL/GenBank/DDBJ databases">
        <title>Draft genome sequences of three monokaryotic isolates of the white-rot basidiomycete fungus Dichomitus squalens.</title>
        <authorList>
            <consortium name="DOE Joint Genome Institute"/>
            <person name="Lopez S.C."/>
            <person name="Andreopoulos B."/>
            <person name="Pangilinan J."/>
            <person name="Lipzen A."/>
            <person name="Riley R."/>
            <person name="Ahrendt S."/>
            <person name="Ng V."/>
            <person name="Barry K."/>
            <person name="Daum C."/>
            <person name="Grigoriev I.V."/>
            <person name="Hilden K.S."/>
            <person name="Makela M.R."/>
            <person name="de Vries R.P."/>
        </authorList>
    </citation>
    <scope>NUCLEOTIDE SEQUENCE [LARGE SCALE GENOMIC DNA]</scope>
    <source>
        <strain evidence="1 2">CBS 464.89</strain>
    </source>
</reference>
<evidence type="ECO:0000313" key="2">
    <source>
        <dbReference type="Proteomes" id="UP000292082"/>
    </source>
</evidence>
<dbReference type="Proteomes" id="UP000292082">
    <property type="component" value="Unassembled WGS sequence"/>
</dbReference>
<dbReference type="STRING" id="114155.A0A4Q9PNS1"/>
<dbReference type="SUPFAM" id="SSF52047">
    <property type="entry name" value="RNI-like"/>
    <property type="match status" value="1"/>
</dbReference>
<dbReference type="EMBL" id="ML145160">
    <property type="protein sequence ID" value="TBU55949.1"/>
    <property type="molecule type" value="Genomic_DNA"/>
</dbReference>
<evidence type="ECO:0000313" key="1">
    <source>
        <dbReference type="EMBL" id="TBU55949.1"/>
    </source>
</evidence>